<feature type="compositionally biased region" description="Low complexity" evidence="1">
    <location>
        <begin position="250"/>
        <end position="271"/>
    </location>
</feature>
<evidence type="ECO:0000256" key="1">
    <source>
        <dbReference type="SAM" id="MobiDB-lite"/>
    </source>
</evidence>
<sequence>MDPKDNKPATPSTPAKKESEFLEGDDCRTADETESLTDARVSRAPAPPADNLTPRDAWANVAPSSQPRIVPATQKSQADRDAEEIVSSTQRALQTLRNSSDPRNRSFVPPSQQAPDTTPKRGARSPFRPFSGQGQSLNTPIGVRTAVAASPAVQQTSVRTATARSPDVRTGLENSGRSATESRQRSRIAAAAKSSNSSVRTALTPGKSSKKSKQSRKSGCSTVHTATTNYEIDLRPPRKNSMTAPATAGVATARSVSPASRPARSPARVVSQQTPSRPNANQQLPYYDPDYLPLPSEGDPTEQVVELVDQQKLAQEYQPHVSRPILFGTGVSGIRTARAHSPVRTRTLSERTALGDTSLKTSRSPGNKSEKSRSGRNDNASSVHSLATTVTARSFKTDRWSPESSQRSKRASQKPNRSQSQSFLNTTSARSYQTDKSWATPNKTPCRKNLRSAQKSASE</sequence>
<dbReference type="EMBL" id="BTSY01000002">
    <property type="protein sequence ID" value="GMT13728.1"/>
    <property type="molecule type" value="Genomic_DNA"/>
</dbReference>
<comment type="caution">
    <text evidence="2">The sequence shown here is derived from an EMBL/GenBank/DDBJ whole genome shotgun (WGS) entry which is preliminary data.</text>
</comment>
<feature type="region of interest" description="Disordered" evidence="1">
    <location>
        <begin position="333"/>
        <end position="459"/>
    </location>
</feature>
<keyword evidence="3" id="KW-1185">Reference proteome</keyword>
<protein>
    <submittedName>
        <fullName evidence="2">Uncharacterized protein</fullName>
    </submittedName>
</protein>
<feature type="region of interest" description="Disordered" evidence="1">
    <location>
        <begin position="1"/>
        <end position="302"/>
    </location>
</feature>
<feature type="compositionally biased region" description="Polar residues" evidence="1">
    <location>
        <begin position="219"/>
        <end position="230"/>
    </location>
</feature>
<feature type="compositionally biased region" description="Polar residues" evidence="1">
    <location>
        <begin position="86"/>
        <end position="101"/>
    </location>
</feature>
<evidence type="ECO:0000313" key="3">
    <source>
        <dbReference type="Proteomes" id="UP001432322"/>
    </source>
</evidence>
<evidence type="ECO:0000313" key="2">
    <source>
        <dbReference type="EMBL" id="GMT13728.1"/>
    </source>
</evidence>
<gene>
    <name evidence="2" type="ORF">PFISCL1PPCAC_5025</name>
</gene>
<organism evidence="2 3">
    <name type="scientific">Pristionchus fissidentatus</name>
    <dbReference type="NCBI Taxonomy" id="1538716"/>
    <lineage>
        <taxon>Eukaryota</taxon>
        <taxon>Metazoa</taxon>
        <taxon>Ecdysozoa</taxon>
        <taxon>Nematoda</taxon>
        <taxon>Chromadorea</taxon>
        <taxon>Rhabditida</taxon>
        <taxon>Rhabditina</taxon>
        <taxon>Diplogasteromorpha</taxon>
        <taxon>Diplogasteroidea</taxon>
        <taxon>Neodiplogasteridae</taxon>
        <taxon>Pristionchus</taxon>
    </lineage>
</organism>
<feature type="compositionally biased region" description="Polar residues" evidence="1">
    <location>
        <begin position="358"/>
        <end position="367"/>
    </location>
</feature>
<feature type="compositionally biased region" description="Polar residues" evidence="1">
    <location>
        <begin position="152"/>
        <end position="163"/>
    </location>
</feature>
<name>A0AAV5V3P9_9BILA</name>
<feature type="compositionally biased region" description="Polar residues" evidence="1">
    <location>
        <begin position="377"/>
        <end position="394"/>
    </location>
</feature>
<feature type="compositionally biased region" description="Basic and acidic residues" evidence="1">
    <location>
        <begin position="15"/>
        <end position="31"/>
    </location>
</feature>
<feature type="non-terminal residue" evidence="2">
    <location>
        <position position="459"/>
    </location>
</feature>
<feature type="compositionally biased region" description="Low complexity" evidence="1">
    <location>
        <begin position="284"/>
        <end position="295"/>
    </location>
</feature>
<reference evidence="2" key="1">
    <citation type="submission" date="2023-10" db="EMBL/GenBank/DDBJ databases">
        <title>Genome assembly of Pristionchus species.</title>
        <authorList>
            <person name="Yoshida K."/>
            <person name="Sommer R.J."/>
        </authorList>
    </citation>
    <scope>NUCLEOTIDE SEQUENCE</scope>
    <source>
        <strain evidence="2">RS5133</strain>
    </source>
</reference>
<dbReference type="Proteomes" id="UP001432322">
    <property type="component" value="Unassembled WGS sequence"/>
</dbReference>
<feature type="compositionally biased region" description="Polar residues" evidence="1">
    <location>
        <begin position="272"/>
        <end position="283"/>
    </location>
</feature>
<feature type="compositionally biased region" description="Polar residues" evidence="1">
    <location>
        <begin position="172"/>
        <end position="181"/>
    </location>
</feature>
<proteinExistence type="predicted"/>
<dbReference type="AlphaFoldDB" id="A0AAV5V3P9"/>
<feature type="compositionally biased region" description="Polar residues" evidence="1">
    <location>
        <begin position="413"/>
        <end position="443"/>
    </location>
</feature>
<accession>A0AAV5V3P9</accession>